<dbReference type="RefSeq" id="WP_189261119.1">
    <property type="nucleotide sequence ID" value="NZ_BMML01000001.1"/>
</dbReference>
<dbReference type="InterPro" id="IPR046342">
    <property type="entry name" value="CBS_dom_sf"/>
</dbReference>
<organism evidence="3 4">
    <name type="scientific">Streptomyces fuscichromogenes</name>
    <dbReference type="NCBI Taxonomy" id="1324013"/>
    <lineage>
        <taxon>Bacteria</taxon>
        <taxon>Bacillati</taxon>
        <taxon>Actinomycetota</taxon>
        <taxon>Actinomycetes</taxon>
        <taxon>Kitasatosporales</taxon>
        <taxon>Streptomycetaceae</taxon>
        <taxon>Streptomyces</taxon>
    </lineage>
</organism>
<dbReference type="SUPFAM" id="SSF54631">
    <property type="entry name" value="CBS-domain pair"/>
    <property type="match status" value="1"/>
</dbReference>
<reference evidence="3" key="2">
    <citation type="submission" date="2020-09" db="EMBL/GenBank/DDBJ databases">
        <authorList>
            <person name="Sun Q."/>
            <person name="Zhou Y."/>
        </authorList>
    </citation>
    <scope>NUCLEOTIDE SEQUENCE</scope>
    <source>
        <strain evidence="3">CGMCC 4.7110</strain>
    </source>
</reference>
<evidence type="ECO:0000313" key="4">
    <source>
        <dbReference type="Proteomes" id="UP000653411"/>
    </source>
</evidence>
<gene>
    <name evidence="3" type="ORF">GCM10011578_001420</name>
</gene>
<proteinExistence type="predicted"/>
<keyword evidence="4" id="KW-1185">Reference proteome</keyword>
<dbReference type="PROSITE" id="PS51371">
    <property type="entry name" value="CBS"/>
    <property type="match status" value="1"/>
</dbReference>
<name>A0A917X6D3_9ACTN</name>
<protein>
    <recommendedName>
        <fullName evidence="2">CBS domain-containing protein</fullName>
    </recommendedName>
</protein>
<reference evidence="3" key="1">
    <citation type="journal article" date="2014" name="Int. J. Syst. Evol. Microbiol.">
        <title>Complete genome sequence of Corynebacterium casei LMG S-19264T (=DSM 44701T), isolated from a smear-ripened cheese.</title>
        <authorList>
            <consortium name="US DOE Joint Genome Institute (JGI-PGF)"/>
            <person name="Walter F."/>
            <person name="Albersmeier A."/>
            <person name="Kalinowski J."/>
            <person name="Ruckert C."/>
        </authorList>
    </citation>
    <scope>NUCLEOTIDE SEQUENCE</scope>
    <source>
        <strain evidence="3">CGMCC 4.7110</strain>
    </source>
</reference>
<dbReference type="InterPro" id="IPR000644">
    <property type="entry name" value="CBS_dom"/>
</dbReference>
<evidence type="ECO:0000256" key="1">
    <source>
        <dbReference type="PROSITE-ProRule" id="PRU00703"/>
    </source>
</evidence>
<evidence type="ECO:0000313" key="3">
    <source>
        <dbReference type="EMBL" id="GGM86309.1"/>
    </source>
</evidence>
<dbReference type="Pfam" id="PF00571">
    <property type="entry name" value="CBS"/>
    <property type="match status" value="1"/>
</dbReference>
<keyword evidence="1" id="KW-0129">CBS domain</keyword>
<dbReference type="EMBL" id="BMML01000001">
    <property type="protein sequence ID" value="GGM86309.1"/>
    <property type="molecule type" value="Genomic_DNA"/>
</dbReference>
<accession>A0A917X6D3</accession>
<sequence length="215" mass="23825">MSTPESANRVPESVKVGDSLSTAMAIMVLRGLQPTSRLPVLRPNGRLYGVVSRQSIGRAHGRRLGGLGGCHAQGAAEADRSDELLDWIGAVHQSGYVLVRDHDHKVRRLITAADPTVRFGTRVRPFVLVEEIEQRLRGGVDQRVPLDRRRAAVPRHRASRVRSAANPAFGAYGHLLRLRVRLRVPENRPALGWGIDQKSFLAALEECRDCHFRTA</sequence>
<dbReference type="AlphaFoldDB" id="A0A917X6D3"/>
<comment type="caution">
    <text evidence="3">The sequence shown here is derived from an EMBL/GenBank/DDBJ whole genome shotgun (WGS) entry which is preliminary data.</text>
</comment>
<dbReference type="Proteomes" id="UP000653411">
    <property type="component" value="Unassembled WGS sequence"/>
</dbReference>
<evidence type="ECO:0000259" key="2">
    <source>
        <dbReference type="PROSITE" id="PS51371"/>
    </source>
</evidence>
<feature type="domain" description="CBS" evidence="2">
    <location>
        <begin position="7"/>
        <end position="67"/>
    </location>
</feature>